<organism evidence="6 7">
    <name type="scientific">Xylaria flabelliformis</name>
    <dbReference type="NCBI Taxonomy" id="2512241"/>
    <lineage>
        <taxon>Eukaryota</taxon>
        <taxon>Fungi</taxon>
        <taxon>Dikarya</taxon>
        <taxon>Ascomycota</taxon>
        <taxon>Pezizomycotina</taxon>
        <taxon>Sordariomycetes</taxon>
        <taxon>Xylariomycetidae</taxon>
        <taxon>Xylariales</taxon>
        <taxon>Xylariaceae</taxon>
        <taxon>Xylaria</taxon>
    </lineage>
</organism>
<comment type="caution">
    <text evidence="6">The sequence shown here is derived from an EMBL/GenBank/DDBJ whole genome shotgun (WGS) entry which is preliminary data.</text>
</comment>
<keyword evidence="2" id="KW-0677">Repeat</keyword>
<evidence type="ECO:0000256" key="4">
    <source>
        <dbReference type="SAM" id="Phobius"/>
    </source>
</evidence>
<keyword evidence="4" id="KW-1133">Transmembrane helix</keyword>
<feature type="region of interest" description="Disordered" evidence="3">
    <location>
        <begin position="464"/>
        <end position="486"/>
    </location>
</feature>
<dbReference type="AlphaFoldDB" id="A0A553I9M7"/>
<evidence type="ECO:0000256" key="2">
    <source>
        <dbReference type="ARBA" id="ARBA00022737"/>
    </source>
</evidence>
<proteinExistence type="predicted"/>
<dbReference type="STRING" id="2512241.A0A553I9M7"/>
<dbReference type="SUPFAM" id="SSF117281">
    <property type="entry name" value="Kelch motif"/>
    <property type="match status" value="1"/>
</dbReference>
<protein>
    <recommendedName>
        <fullName evidence="8">Galactose oxidase-like Early set domain-containing protein</fullName>
    </recommendedName>
</protein>
<sequence length="820" mass="88598">MYRSFVPALVVAIITGLPSWVNSQQSGWAPNQANATMCAWKAFRGNPLGLTYTLNFSVPFDSSTNVSSILKSISLTPNGGANNLKPNYYDGAMLANNHEFFLYGGLLKNTAAYTLPDADEVLYYRASDYGVPKQAFIPGFGNDKLPGNMTRYVTYGGAANAPSENKAWYFGGSRSPSWGPIYQIGNNNSFNPTNVSNTLITLDLSESQSEKWTNVTLPPEIPSRANPSVVWVPVGEQGILVVLGGVAYPQYSTWDQMSLNIAESEKVSPGYMTNIDIYDVASGKWYQQPTTDAPPQSAMGCAVVATAQDFSSYNIYYYGGYDGLNPNENFRDNVWVLSLPSFTWTQLSSGSLTHARAGHQCLTPYPDQMVTIGGFRSPKGGGFLCLEGGILQVFNLTEGKWLDSYDPSKWNKYGVPEMIHKKIGGDYAGGATLTAPSPSWAATELASIFATKYETSKITTYYPYSSQSPDNGTRGDWDGGKRGGGGGGTPKWVAPVLGVVLSLVFLTAIAVGILVYRRRSLLRRKENSGTDSSGSDERHHFIRTWLNNHNAEKAPTITTDDPSSRYDDMRSRNNTPMPSGGYAASSPTPEMSQLGVQHEMPENSRFELGELSGEALPFTDVLKRYTQLHSPNSPHSGSPHSVQKSPSFFTGSVSQDQPSSLSSSQAGINPATAAAAMARERPDSPPLGRASPMRTPPPNRDAVVSDLSRISEHHMSHLRNLSGATVSSNSAPSPPTTPPAMQTGFNTGPVSPPLPSPFDEREAGDYVSMYQHMGTTGQHGNSSAQGGHSRGPRPSSSLRLSIFRENSEDLGDRPAQSHTQ</sequence>
<evidence type="ECO:0008006" key="8">
    <source>
        <dbReference type="Google" id="ProtNLM"/>
    </source>
</evidence>
<dbReference type="CDD" id="cd12087">
    <property type="entry name" value="TM_EGFR-like"/>
    <property type="match status" value="1"/>
</dbReference>
<keyword evidence="1" id="KW-0880">Kelch repeat</keyword>
<feature type="compositionally biased region" description="Low complexity" evidence="3">
    <location>
        <begin position="792"/>
        <end position="801"/>
    </location>
</feature>
<keyword evidence="4" id="KW-0472">Membrane</keyword>
<feature type="compositionally biased region" description="Polar residues" evidence="3">
    <location>
        <begin position="773"/>
        <end position="785"/>
    </location>
</feature>
<feature type="compositionally biased region" description="Polar residues" evidence="3">
    <location>
        <begin position="642"/>
        <end position="651"/>
    </location>
</feature>
<evidence type="ECO:0000256" key="3">
    <source>
        <dbReference type="SAM" id="MobiDB-lite"/>
    </source>
</evidence>
<evidence type="ECO:0000313" key="7">
    <source>
        <dbReference type="Proteomes" id="UP000319160"/>
    </source>
</evidence>
<keyword evidence="5" id="KW-0732">Signal</keyword>
<dbReference type="Proteomes" id="UP000319160">
    <property type="component" value="Unassembled WGS sequence"/>
</dbReference>
<dbReference type="EMBL" id="VFLP01000008">
    <property type="protein sequence ID" value="TRX96898.1"/>
    <property type="molecule type" value="Genomic_DNA"/>
</dbReference>
<reference evidence="7" key="1">
    <citation type="submission" date="2019-06" db="EMBL/GenBank/DDBJ databases">
        <title>Draft genome sequence of the griseofulvin-producing fungus Xylaria cubensis strain G536.</title>
        <authorList>
            <person name="Mead M.E."/>
            <person name="Raja H.A."/>
            <person name="Steenwyk J.L."/>
            <person name="Knowles S.L."/>
            <person name="Oberlies N.H."/>
            <person name="Rokas A."/>
        </authorList>
    </citation>
    <scope>NUCLEOTIDE SEQUENCE [LARGE SCALE GENOMIC DNA]</scope>
    <source>
        <strain evidence="7">G536</strain>
    </source>
</reference>
<name>A0A553I9M7_9PEZI</name>
<feature type="compositionally biased region" description="Low complexity" evidence="3">
    <location>
        <begin position="629"/>
        <end position="641"/>
    </location>
</feature>
<feature type="region of interest" description="Disordered" evidence="3">
    <location>
        <begin position="552"/>
        <end position="590"/>
    </location>
</feature>
<evidence type="ECO:0000256" key="5">
    <source>
        <dbReference type="SAM" id="SignalP"/>
    </source>
</evidence>
<feature type="signal peptide" evidence="5">
    <location>
        <begin position="1"/>
        <end position="23"/>
    </location>
</feature>
<dbReference type="Gene3D" id="2.120.10.80">
    <property type="entry name" value="Kelch-type beta propeller"/>
    <property type="match status" value="1"/>
</dbReference>
<accession>A0A553I9M7</accession>
<feature type="region of interest" description="Disordered" evidence="3">
    <location>
        <begin position="627"/>
        <end position="702"/>
    </location>
</feature>
<feature type="transmembrane region" description="Helical" evidence="4">
    <location>
        <begin position="492"/>
        <end position="516"/>
    </location>
</feature>
<keyword evidence="7" id="KW-1185">Reference proteome</keyword>
<gene>
    <name evidence="6" type="ORF">FHL15_002204</name>
</gene>
<feature type="region of interest" description="Disordered" evidence="3">
    <location>
        <begin position="723"/>
        <end position="820"/>
    </location>
</feature>
<dbReference type="PANTHER" id="PTHR46228:SF2">
    <property type="entry name" value="KELCH REPEAT PROTEIN (AFU_ORTHOLOGUE AFUA_4G14350)"/>
    <property type="match status" value="1"/>
</dbReference>
<feature type="compositionally biased region" description="Basic and acidic residues" evidence="3">
    <location>
        <begin position="562"/>
        <end position="571"/>
    </location>
</feature>
<keyword evidence="4" id="KW-0812">Transmembrane</keyword>
<dbReference type="PANTHER" id="PTHR46228">
    <property type="entry name" value="KELCH DOMAIN-CONTAINING PROTEIN"/>
    <property type="match status" value="1"/>
</dbReference>
<feature type="compositionally biased region" description="Low complexity" evidence="3">
    <location>
        <begin position="652"/>
        <end position="677"/>
    </location>
</feature>
<evidence type="ECO:0000313" key="6">
    <source>
        <dbReference type="EMBL" id="TRX96898.1"/>
    </source>
</evidence>
<evidence type="ECO:0000256" key="1">
    <source>
        <dbReference type="ARBA" id="ARBA00022441"/>
    </source>
</evidence>
<dbReference type="InterPro" id="IPR015915">
    <property type="entry name" value="Kelch-typ_b-propeller"/>
</dbReference>
<feature type="chain" id="PRO_5021799558" description="Galactose oxidase-like Early set domain-containing protein" evidence="5">
    <location>
        <begin position="24"/>
        <end position="820"/>
    </location>
</feature>
<dbReference type="OrthoDB" id="10251809at2759"/>